<dbReference type="Proteomes" id="UP000011087">
    <property type="component" value="Unassembled WGS sequence"/>
</dbReference>
<dbReference type="GeneID" id="17293035"/>
<organism evidence="3">
    <name type="scientific">Guillardia theta (strain CCMP2712)</name>
    <name type="common">Cryptophyte</name>
    <dbReference type="NCBI Taxonomy" id="905079"/>
    <lineage>
        <taxon>Eukaryota</taxon>
        <taxon>Cryptophyceae</taxon>
        <taxon>Pyrenomonadales</taxon>
        <taxon>Geminigeraceae</taxon>
        <taxon>Guillardia</taxon>
    </lineage>
</organism>
<evidence type="ECO:0000313" key="4">
    <source>
        <dbReference type="EnsemblProtists" id="EKX36300"/>
    </source>
</evidence>
<reference evidence="4" key="3">
    <citation type="submission" date="2016-03" db="UniProtKB">
        <authorList>
            <consortium name="EnsemblProtists"/>
        </authorList>
    </citation>
    <scope>IDENTIFICATION</scope>
</reference>
<protein>
    <recommendedName>
        <fullName evidence="6">SPARK domain-containing protein</fullName>
    </recommendedName>
</protein>
<evidence type="ECO:0000256" key="1">
    <source>
        <dbReference type="SAM" id="MobiDB-lite"/>
    </source>
</evidence>
<evidence type="ECO:0000256" key="2">
    <source>
        <dbReference type="SAM" id="SignalP"/>
    </source>
</evidence>
<dbReference type="HOGENOM" id="CLU_471311_0_0_1"/>
<sequence>MHSAGSGSLTVLPLLALILVTLGGRIAASTVVHAPRSSSSSSESSVSTASHVRAMGQPPLPAMKGLPCANDYLMELGKNASMMVSTCLGIPMQPGSINMSMFANQGLFMDKCQVSFANISSCLSQLENYSFPDMSNMSCVKEMSKAEMKNESVVMQEIKMYAMQAWQNVTMNGKGILSMICLNVNGHYCMPEFLSLSRAANVTQTMSGMDRQTAIMAIPALCSSPCFNALLQAFESLVKFFPPPGPAPANPMMMKQGFQAVCTIKDSSGKYCFANSYATMTSSAYVCSECGSLMMAAGLIDLQKNLPSGLSPQTFSMVVPMMCLKDGTQYCLDKANGFQTVLTGGLSCLSAPTPGTCPTDNTCKQAIVQAQGMGCCVGSLLKLNPSIDGVVAGIAKDCKLTIPDPCQAGPRITFSIDISNLKYSWYSASTANSDTANKYLGHDIGGFLKVLPVVVKTVASTQLSTTNPSGTQLKVQVDTSSTQQGDAAIRQLKSYVSRRSGGLSLNQLSSNLDASAKVNPNQAFSLTVVSGSIQQTDPYQAPTMTTSTTPMSAGNTLSASSMLAQLMAMVLSVWIIRHA</sequence>
<evidence type="ECO:0000313" key="3">
    <source>
        <dbReference type="EMBL" id="EKX36300.1"/>
    </source>
</evidence>
<dbReference type="AlphaFoldDB" id="L1IKJ4"/>
<accession>L1IKJ4</accession>
<keyword evidence="5" id="KW-1185">Reference proteome</keyword>
<gene>
    <name evidence="3" type="ORF">GUITHDRAFT_117528</name>
</gene>
<dbReference type="PaxDb" id="55529-EKX36300"/>
<keyword evidence="2" id="KW-0732">Signal</keyword>
<evidence type="ECO:0008006" key="6">
    <source>
        <dbReference type="Google" id="ProtNLM"/>
    </source>
</evidence>
<name>L1IKJ4_GUITC</name>
<dbReference type="RefSeq" id="XP_005823280.1">
    <property type="nucleotide sequence ID" value="XM_005823223.1"/>
</dbReference>
<feature type="chain" id="PRO_5008770187" description="SPARK domain-containing protein" evidence="2">
    <location>
        <begin position="24"/>
        <end position="579"/>
    </location>
</feature>
<feature type="signal peptide" evidence="2">
    <location>
        <begin position="1"/>
        <end position="23"/>
    </location>
</feature>
<dbReference type="KEGG" id="gtt:GUITHDRAFT_117528"/>
<reference evidence="5" key="2">
    <citation type="submission" date="2012-11" db="EMBL/GenBank/DDBJ databases">
        <authorList>
            <person name="Kuo A."/>
            <person name="Curtis B.A."/>
            <person name="Tanifuji G."/>
            <person name="Burki F."/>
            <person name="Gruber A."/>
            <person name="Irimia M."/>
            <person name="Maruyama S."/>
            <person name="Arias M.C."/>
            <person name="Ball S.G."/>
            <person name="Gile G.H."/>
            <person name="Hirakawa Y."/>
            <person name="Hopkins J.F."/>
            <person name="Rensing S.A."/>
            <person name="Schmutz J."/>
            <person name="Symeonidi A."/>
            <person name="Elias M."/>
            <person name="Eveleigh R.J."/>
            <person name="Herman E.K."/>
            <person name="Klute M.J."/>
            <person name="Nakayama T."/>
            <person name="Obornik M."/>
            <person name="Reyes-Prieto A."/>
            <person name="Armbrust E.V."/>
            <person name="Aves S.J."/>
            <person name="Beiko R.G."/>
            <person name="Coutinho P."/>
            <person name="Dacks J.B."/>
            <person name="Durnford D.G."/>
            <person name="Fast N.M."/>
            <person name="Green B.R."/>
            <person name="Grisdale C."/>
            <person name="Hempe F."/>
            <person name="Henrissat B."/>
            <person name="Hoppner M.P."/>
            <person name="Ishida K.-I."/>
            <person name="Kim E."/>
            <person name="Koreny L."/>
            <person name="Kroth P.G."/>
            <person name="Liu Y."/>
            <person name="Malik S.-B."/>
            <person name="Maier U.G."/>
            <person name="McRose D."/>
            <person name="Mock T."/>
            <person name="Neilson J.A."/>
            <person name="Onodera N.T."/>
            <person name="Poole A.M."/>
            <person name="Pritham E.J."/>
            <person name="Richards T.A."/>
            <person name="Rocap G."/>
            <person name="Roy S.W."/>
            <person name="Sarai C."/>
            <person name="Schaack S."/>
            <person name="Shirato S."/>
            <person name="Slamovits C.H."/>
            <person name="Spencer D.F."/>
            <person name="Suzuki S."/>
            <person name="Worden A.Z."/>
            <person name="Zauner S."/>
            <person name="Barry K."/>
            <person name="Bell C."/>
            <person name="Bharti A.K."/>
            <person name="Crow J.A."/>
            <person name="Grimwood J."/>
            <person name="Kramer R."/>
            <person name="Lindquist E."/>
            <person name="Lucas S."/>
            <person name="Salamov A."/>
            <person name="McFadden G.I."/>
            <person name="Lane C.E."/>
            <person name="Keeling P.J."/>
            <person name="Gray M.W."/>
            <person name="Grigoriev I.V."/>
            <person name="Archibald J.M."/>
        </authorList>
    </citation>
    <scope>NUCLEOTIDE SEQUENCE</scope>
    <source>
        <strain evidence="5">CCMP2712</strain>
    </source>
</reference>
<feature type="region of interest" description="Disordered" evidence="1">
    <location>
        <begin position="33"/>
        <end position="52"/>
    </location>
</feature>
<dbReference type="EMBL" id="JH993076">
    <property type="protein sequence ID" value="EKX36300.1"/>
    <property type="molecule type" value="Genomic_DNA"/>
</dbReference>
<dbReference type="EnsemblProtists" id="EKX36300">
    <property type="protein sequence ID" value="EKX36300"/>
    <property type="gene ID" value="GUITHDRAFT_117528"/>
</dbReference>
<evidence type="ECO:0000313" key="5">
    <source>
        <dbReference type="Proteomes" id="UP000011087"/>
    </source>
</evidence>
<proteinExistence type="predicted"/>
<reference evidence="3 5" key="1">
    <citation type="journal article" date="2012" name="Nature">
        <title>Algal genomes reveal evolutionary mosaicism and the fate of nucleomorphs.</title>
        <authorList>
            <consortium name="DOE Joint Genome Institute"/>
            <person name="Curtis B.A."/>
            <person name="Tanifuji G."/>
            <person name="Burki F."/>
            <person name="Gruber A."/>
            <person name="Irimia M."/>
            <person name="Maruyama S."/>
            <person name="Arias M.C."/>
            <person name="Ball S.G."/>
            <person name="Gile G.H."/>
            <person name="Hirakawa Y."/>
            <person name="Hopkins J.F."/>
            <person name="Kuo A."/>
            <person name="Rensing S.A."/>
            <person name="Schmutz J."/>
            <person name="Symeonidi A."/>
            <person name="Elias M."/>
            <person name="Eveleigh R.J."/>
            <person name="Herman E.K."/>
            <person name="Klute M.J."/>
            <person name="Nakayama T."/>
            <person name="Obornik M."/>
            <person name="Reyes-Prieto A."/>
            <person name="Armbrust E.V."/>
            <person name="Aves S.J."/>
            <person name="Beiko R.G."/>
            <person name="Coutinho P."/>
            <person name="Dacks J.B."/>
            <person name="Durnford D.G."/>
            <person name="Fast N.M."/>
            <person name="Green B.R."/>
            <person name="Grisdale C.J."/>
            <person name="Hempel F."/>
            <person name="Henrissat B."/>
            <person name="Hoppner M.P."/>
            <person name="Ishida K."/>
            <person name="Kim E."/>
            <person name="Koreny L."/>
            <person name="Kroth P.G."/>
            <person name="Liu Y."/>
            <person name="Malik S.B."/>
            <person name="Maier U.G."/>
            <person name="McRose D."/>
            <person name="Mock T."/>
            <person name="Neilson J.A."/>
            <person name="Onodera N.T."/>
            <person name="Poole A.M."/>
            <person name="Pritham E.J."/>
            <person name="Richards T.A."/>
            <person name="Rocap G."/>
            <person name="Roy S.W."/>
            <person name="Sarai C."/>
            <person name="Schaack S."/>
            <person name="Shirato S."/>
            <person name="Slamovits C.H."/>
            <person name="Spencer D.F."/>
            <person name="Suzuki S."/>
            <person name="Worden A.Z."/>
            <person name="Zauner S."/>
            <person name="Barry K."/>
            <person name="Bell C."/>
            <person name="Bharti A.K."/>
            <person name="Crow J.A."/>
            <person name="Grimwood J."/>
            <person name="Kramer R."/>
            <person name="Lindquist E."/>
            <person name="Lucas S."/>
            <person name="Salamov A."/>
            <person name="McFadden G.I."/>
            <person name="Lane C.E."/>
            <person name="Keeling P.J."/>
            <person name="Gray M.W."/>
            <person name="Grigoriev I.V."/>
            <person name="Archibald J.M."/>
        </authorList>
    </citation>
    <scope>NUCLEOTIDE SEQUENCE</scope>
    <source>
        <strain evidence="3 5">CCMP2712</strain>
    </source>
</reference>